<dbReference type="RefSeq" id="WP_185293628.1">
    <property type="nucleotide sequence ID" value="NZ_AP023287.1"/>
</dbReference>
<dbReference type="InterPro" id="IPR001509">
    <property type="entry name" value="Epimerase_deHydtase"/>
</dbReference>
<organism evidence="2 3">
    <name type="scientific">Mycolicibacterium litorale</name>
    <dbReference type="NCBI Taxonomy" id="758802"/>
    <lineage>
        <taxon>Bacteria</taxon>
        <taxon>Bacillati</taxon>
        <taxon>Actinomycetota</taxon>
        <taxon>Actinomycetes</taxon>
        <taxon>Mycobacteriales</taxon>
        <taxon>Mycobacteriaceae</taxon>
        <taxon>Mycolicibacterium</taxon>
    </lineage>
</organism>
<protein>
    <submittedName>
        <fullName evidence="2">Oxidoreductase</fullName>
    </submittedName>
</protein>
<dbReference type="AlphaFoldDB" id="A0A6S6PE64"/>
<dbReference type="Gene3D" id="3.40.50.720">
    <property type="entry name" value="NAD(P)-binding Rossmann-like Domain"/>
    <property type="match status" value="1"/>
</dbReference>
<feature type="domain" description="NAD-dependent epimerase/dehydratase" evidence="1">
    <location>
        <begin position="5"/>
        <end position="232"/>
    </location>
</feature>
<accession>A0A6S6PE64</accession>
<dbReference type="PANTHER" id="PTHR48079:SF6">
    <property type="entry name" value="NAD(P)-BINDING DOMAIN-CONTAINING PROTEIN-RELATED"/>
    <property type="match status" value="1"/>
</dbReference>
<reference evidence="2 3" key="1">
    <citation type="submission" date="2020-07" db="EMBL/GenBank/DDBJ databases">
        <title>Complete genome sequence of Mycolicibacterium litorale like strain isolated from cardiac implantable electronic device infection.</title>
        <authorList>
            <person name="Fukano H."/>
            <person name="Miyama H."/>
            <person name="Hoshino Y."/>
        </authorList>
    </citation>
    <scope>NUCLEOTIDE SEQUENCE [LARGE SCALE GENOMIC DNA]</scope>
    <source>
        <strain evidence="2 3">NIIDNTM18</strain>
    </source>
</reference>
<sequence length="327" mass="34210">MLIGVTGGTGYVGAHCVRALLADGHRVRLLVGPDAEGAPVLDRLADLGEIDVFSGDIRRPETISRLLDGCDAVLHGAGVVGTDNRRSALMWEVNAYATEALLTEAVRAGLDPVISVSSYSALFPPPDGIIGPDTPTANGRSAYAKTKGYADRVARRLQAQGAPVVVTYPSSVVGPAFHTAPGVTERGWAPLVRFGVAPRLRGGMQMIDVRDVAAVHAAAMTPGRGPHRYVCGGELVTFDGMVDALERGSGRRFRRIPLSQGVFRGMSRIGDTLAGIVPLGDGLSYEAALLLTAATPTDDSATLADFGLTWRSPVEAIVSSFADRAPA</sequence>
<dbReference type="GO" id="GO:0005737">
    <property type="term" value="C:cytoplasm"/>
    <property type="evidence" value="ECO:0007669"/>
    <property type="project" value="TreeGrafter"/>
</dbReference>
<dbReference type="Pfam" id="PF01370">
    <property type="entry name" value="Epimerase"/>
    <property type="match status" value="1"/>
</dbReference>
<proteinExistence type="predicted"/>
<dbReference type="InterPro" id="IPR051783">
    <property type="entry name" value="NAD(P)-dependent_oxidoreduct"/>
</dbReference>
<dbReference type="SUPFAM" id="SSF51735">
    <property type="entry name" value="NAD(P)-binding Rossmann-fold domains"/>
    <property type="match status" value="1"/>
</dbReference>
<dbReference type="PANTHER" id="PTHR48079">
    <property type="entry name" value="PROTEIN YEEZ"/>
    <property type="match status" value="1"/>
</dbReference>
<dbReference type="GO" id="GO:0004029">
    <property type="term" value="F:aldehyde dehydrogenase (NAD+) activity"/>
    <property type="evidence" value="ECO:0007669"/>
    <property type="project" value="TreeGrafter"/>
</dbReference>
<dbReference type="EMBL" id="AP023287">
    <property type="protein sequence ID" value="BCI56011.1"/>
    <property type="molecule type" value="Genomic_DNA"/>
</dbReference>
<gene>
    <name evidence="2" type="ORF">NIIDNTM18_52890</name>
</gene>
<dbReference type="InterPro" id="IPR036291">
    <property type="entry name" value="NAD(P)-bd_dom_sf"/>
</dbReference>
<name>A0A6S6PE64_9MYCO</name>
<evidence type="ECO:0000313" key="2">
    <source>
        <dbReference type="EMBL" id="BCI56011.1"/>
    </source>
</evidence>
<evidence type="ECO:0000313" key="3">
    <source>
        <dbReference type="Proteomes" id="UP000515734"/>
    </source>
</evidence>
<evidence type="ECO:0000259" key="1">
    <source>
        <dbReference type="Pfam" id="PF01370"/>
    </source>
</evidence>
<dbReference type="Proteomes" id="UP000515734">
    <property type="component" value="Chromosome"/>
</dbReference>